<feature type="DNA-binding region" description="H-T-H motif" evidence="2">
    <location>
        <begin position="38"/>
        <end position="57"/>
    </location>
</feature>
<reference evidence="4 5" key="1">
    <citation type="submission" date="2024-09" db="EMBL/GenBank/DDBJ databases">
        <title>The Natural Products Discovery Center: Release of the First 8490 Sequenced Strains for Exploring Actinobacteria Biosynthetic Diversity.</title>
        <authorList>
            <person name="Kalkreuter E."/>
            <person name="Kautsar S.A."/>
            <person name="Yang D."/>
            <person name="Bader C.D."/>
            <person name="Teijaro C.N."/>
            <person name="Fluegel L."/>
            <person name="Davis C.M."/>
            <person name="Simpson J.R."/>
            <person name="Lauterbach L."/>
            <person name="Steele A.D."/>
            <person name="Gui C."/>
            <person name="Meng S."/>
            <person name="Li G."/>
            <person name="Viehrig K."/>
            <person name="Ye F."/>
            <person name="Su P."/>
            <person name="Kiefer A.F."/>
            <person name="Nichols A."/>
            <person name="Cepeda A.J."/>
            <person name="Yan W."/>
            <person name="Fan B."/>
            <person name="Jiang Y."/>
            <person name="Adhikari A."/>
            <person name="Zheng C.-J."/>
            <person name="Schuster L."/>
            <person name="Cowan T.M."/>
            <person name="Smanski M.J."/>
            <person name="Chevrette M.G."/>
            <person name="De Carvalho L.P.S."/>
            <person name="Shen B."/>
        </authorList>
    </citation>
    <scope>NUCLEOTIDE SEQUENCE [LARGE SCALE GENOMIC DNA]</scope>
    <source>
        <strain evidence="4 5">NPDC059500</strain>
    </source>
</reference>
<dbReference type="InterPro" id="IPR001647">
    <property type="entry name" value="HTH_TetR"/>
</dbReference>
<dbReference type="PANTHER" id="PTHR30055:SF235">
    <property type="entry name" value="TRANSCRIPTIONAL REGULATORY PROTEIN"/>
    <property type="match status" value="1"/>
</dbReference>
<dbReference type="PRINTS" id="PR00455">
    <property type="entry name" value="HTHTETR"/>
</dbReference>
<dbReference type="Proteomes" id="UP001599756">
    <property type="component" value="Unassembled WGS sequence"/>
</dbReference>
<dbReference type="PROSITE" id="PS50977">
    <property type="entry name" value="HTH_TETR_2"/>
    <property type="match status" value="1"/>
</dbReference>
<dbReference type="InterPro" id="IPR036271">
    <property type="entry name" value="Tet_transcr_reg_TetR-rel_C_sf"/>
</dbReference>
<name>A0ABW6H7Q8_9ACTN</name>
<dbReference type="PANTHER" id="PTHR30055">
    <property type="entry name" value="HTH-TYPE TRANSCRIPTIONAL REGULATOR RUTR"/>
    <property type="match status" value="1"/>
</dbReference>
<keyword evidence="5" id="KW-1185">Reference proteome</keyword>
<gene>
    <name evidence="4" type="ORF">ACFW88_18775</name>
</gene>
<feature type="domain" description="HTH tetR-type" evidence="3">
    <location>
        <begin position="15"/>
        <end position="75"/>
    </location>
</feature>
<organism evidence="4 5">
    <name type="scientific">Streptomyces anandii</name>
    <dbReference type="NCBI Taxonomy" id="285454"/>
    <lineage>
        <taxon>Bacteria</taxon>
        <taxon>Bacillati</taxon>
        <taxon>Actinomycetota</taxon>
        <taxon>Actinomycetes</taxon>
        <taxon>Kitasatosporales</taxon>
        <taxon>Streptomycetaceae</taxon>
        <taxon>Streptomyces</taxon>
    </lineage>
</organism>
<dbReference type="Pfam" id="PF00440">
    <property type="entry name" value="TetR_N"/>
    <property type="match status" value="1"/>
</dbReference>
<dbReference type="SUPFAM" id="SSF48498">
    <property type="entry name" value="Tetracyclin repressor-like, C-terminal domain"/>
    <property type="match status" value="1"/>
</dbReference>
<evidence type="ECO:0000256" key="1">
    <source>
        <dbReference type="ARBA" id="ARBA00023125"/>
    </source>
</evidence>
<evidence type="ECO:0000313" key="4">
    <source>
        <dbReference type="EMBL" id="MFE1752558.1"/>
    </source>
</evidence>
<evidence type="ECO:0000313" key="5">
    <source>
        <dbReference type="Proteomes" id="UP001599756"/>
    </source>
</evidence>
<accession>A0ABW6H7Q8</accession>
<dbReference type="InterPro" id="IPR050109">
    <property type="entry name" value="HTH-type_TetR-like_transc_reg"/>
</dbReference>
<dbReference type="Pfam" id="PF17920">
    <property type="entry name" value="TetR_C_16"/>
    <property type="match status" value="1"/>
</dbReference>
<protein>
    <submittedName>
        <fullName evidence="4">TetR family transcriptional regulator</fullName>
    </submittedName>
</protein>
<evidence type="ECO:0000259" key="3">
    <source>
        <dbReference type="PROSITE" id="PS50977"/>
    </source>
</evidence>
<dbReference type="Gene3D" id="1.10.357.10">
    <property type="entry name" value="Tetracycline Repressor, domain 2"/>
    <property type="match status" value="1"/>
</dbReference>
<sequence>MTNKTSQRGRRPGKPDTRRVILAAARRRFLEDGYHAVTMRSIADEAEVDLALLSYYFGSKKGLFGAALALSANPAELAAQLLSEGDLDTFPERALRRLITAWDAPESGDALLAMLRNAAQDDSVAALVKEALEGEIVSRLADVLGGRRASGRAAACAAVLAGLIFTRYLLKLEPISSMDREELIRLFSPQLRLAMGMPTRRRRPQPLP</sequence>
<dbReference type="InterPro" id="IPR009057">
    <property type="entry name" value="Homeodomain-like_sf"/>
</dbReference>
<dbReference type="EMBL" id="JBHYTS010000027">
    <property type="protein sequence ID" value="MFE1752558.1"/>
    <property type="molecule type" value="Genomic_DNA"/>
</dbReference>
<dbReference type="SUPFAM" id="SSF46689">
    <property type="entry name" value="Homeodomain-like"/>
    <property type="match status" value="1"/>
</dbReference>
<dbReference type="InterPro" id="IPR041678">
    <property type="entry name" value="TetR_C_16"/>
</dbReference>
<keyword evidence="1 2" id="KW-0238">DNA-binding</keyword>
<proteinExistence type="predicted"/>
<evidence type="ECO:0000256" key="2">
    <source>
        <dbReference type="PROSITE-ProRule" id="PRU00335"/>
    </source>
</evidence>
<dbReference type="RefSeq" id="WP_381827149.1">
    <property type="nucleotide sequence ID" value="NZ_JBHYTS010000027.1"/>
</dbReference>
<dbReference type="Gene3D" id="1.10.10.60">
    <property type="entry name" value="Homeodomain-like"/>
    <property type="match status" value="1"/>
</dbReference>
<comment type="caution">
    <text evidence="4">The sequence shown here is derived from an EMBL/GenBank/DDBJ whole genome shotgun (WGS) entry which is preliminary data.</text>
</comment>